<dbReference type="PANTHER" id="PTHR12452:SF0">
    <property type="entry name" value="THIOREDOXIN DOMAIN-CONTAINING PROTEIN 17"/>
    <property type="match status" value="1"/>
</dbReference>
<sequence>MVEKIEIKEPNNFDEKINDIVKNYSGKNIYVLIYGDWCPDCRNADPIINRHIEKKTNSVLVKASVGERPDISKRYVNSLYKHHSRIRLRKIPTLIKWSANQVNDKHLVENECENEKLLTEFFSD</sequence>
<reference evidence="3 4" key="1">
    <citation type="submission" date="2018-06" db="EMBL/GenBank/DDBJ databases">
        <title>Comparative genomics reveals the genomic features of Rhizophagus irregularis, R. cerebriforme, R. diaphanum and Gigaspora rosea, and their symbiotic lifestyle signature.</title>
        <authorList>
            <person name="Morin E."/>
            <person name="San Clemente H."/>
            <person name="Chen E.C.H."/>
            <person name="De La Providencia I."/>
            <person name="Hainaut M."/>
            <person name="Kuo A."/>
            <person name="Kohler A."/>
            <person name="Murat C."/>
            <person name="Tang N."/>
            <person name="Roy S."/>
            <person name="Loubradou J."/>
            <person name="Henrissat B."/>
            <person name="Grigoriev I.V."/>
            <person name="Corradi N."/>
            <person name="Roux C."/>
            <person name="Martin F.M."/>
        </authorList>
    </citation>
    <scope>NUCLEOTIDE SEQUENCE [LARGE SCALE GENOMIC DNA]</scope>
    <source>
        <strain evidence="3 4">DAOM 194757</strain>
    </source>
</reference>
<dbReference type="GO" id="GO:0005829">
    <property type="term" value="C:cytosol"/>
    <property type="evidence" value="ECO:0007669"/>
    <property type="project" value="TreeGrafter"/>
</dbReference>
<evidence type="ECO:0000256" key="1">
    <source>
        <dbReference type="ARBA" id="ARBA00008987"/>
    </source>
</evidence>
<dbReference type="GO" id="GO:0047134">
    <property type="term" value="F:protein-disulfide reductase [NAD(P)H] activity"/>
    <property type="evidence" value="ECO:0007669"/>
    <property type="project" value="InterPro"/>
</dbReference>
<dbReference type="InterPro" id="IPR045108">
    <property type="entry name" value="TXNDC17-like"/>
</dbReference>
<organism evidence="3 4">
    <name type="scientific">Gigaspora rosea</name>
    <dbReference type="NCBI Taxonomy" id="44941"/>
    <lineage>
        <taxon>Eukaryota</taxon>
        <taxon>Fungi</taxon>
        <taxon>Fungi incertae sedis</taxon>
        <taxon>Mucoromycota</taxon>
        <taxon>Glomeromycotina</taxon>
        <taxon>Glomeromycetes</taxon>
        <taxon>Diversisporales</taxon>
        <taxon>Gigasporaceae</taxon>
        <taxon>Gigaspora</taxon>
    </lineage>
</organism>
<dbReference type="Proteomes" id="UP000266673">
    <property type="component" value="Unassembled WGS sequence"/>
</dbReference>
<dbReference type="STRING" id="44941.A0A397UPL4"/>
<dbReference type="EMBL" id="QKWP01001221">
    <property type="protein sequence ID" value="RIB10679.1"/>
    <property type="molecule type" value="Genomic_DNA"/>
</dbReference>
<protein>
    <recommendedName>
        <fullName evidence="2">Thioredoxin domain-containing protein</fullName>
    </recommendedName>
</protein>
<name>A0A397UPL4_9GLOM</name>
<evidence type="ECO:0000259" key="2">
    <source>
        <dbReference type="Pfam" id="PF06110"/>
    </source>
</evidence>
<keyword evidence="4" id="KW-1185">Reference proteome</keyword>
<dbReference type="Pfam" id="PF06110">
    <property type="entry name" value="TXD17-like_Trx"/>
    <property type="match status" value="1"/>
</dbReference>
<dbReference type="Gene3D" id="3.40.30.10">
    <property type="entry name" value="Glutaredoxin"/>
    <property type="match status" value="1"/>
</dbReference>
<dbReference type="PANTHER" id="PTHR12452">
    <property type="entry name" value="42-9-9 PROTEIN-RELATED"/>
    <property type="match status" value="1"/>
</dbReference>
<accession>A0A397UPL4</accession>
<proteinExistence type="inferred from homology"/>
<dbReference type="SUPFAM" id="SSF52833">
    <property type="entry name" value="Thioredoxin-like"/>
    <property type="match status" value="1"/>
</dbReference>
<feature type="domain" description="Thioredoxin" evidence="2">
    <location>
        <begin position="13"/>
        <end position="124"/>
    </location>
</feature>
<comment type="caution">
    <text evidence="3">The sequence shown here is derived from an EMBL/GenBank/DDBJ whole genome shotgun (WGS) entry which is preliminary data.</text>
</comment>
<dbReference type="AlphaFoldDB" id="A0A397UPL4"/>
<evidence type="ECO:0000313" key="4">
    <source>
        <dbReference type="Proteomes" id="UP000266673"/>
    </source>
</evidence>
<dbReference type="OrthoDB" id="78947at2759"/>
<dbReference type="InterPro" id="IPR036249">
    <property type="entry name" value="Thioredoxin-like_sf"/>
</dbReference>
<evidence type="ECO:0000313" key="3">
    <source>
        <dbReference type="EMBL" id="RIB10679.1"/>
    </source>
</evidence>
<comment type="similarity">
    <text evidence="1">Belongs to the thioredoxin family.</text>
</comment>
<gene>
    <name evidence="3" type="ORF">C2G38_169641</name>
</gene>
<dbReference type="InterPro" id="IPR010357">
    <property type="entry name" value="TXNDC17_dom"/>
</dbReference>